<evidence type="ECO:0000313" key="7">
    <source>
        <dbReference type="Proteomes" id="UP000461443"/>
    </source>
</evidence>
<dbReference type="InterPro" id="IPR058163">
    <property type="entry name" value="LysR-type_TF_proteobact-type"/>
</dbReference>
<dbReference type="InterPro" id="IPR036390">
    <property type="entry name" value="WH_DNA-bd_sf"/>
</dbReference>
<dbReference type="GO" id="GO:0003677">
    <property type="term" value="F:DNA binding"/>
    <property type="evidence" value="ECO:0007669"/>
    <property type="project" value="UniProtKB-KW"/>
</dbReference>
<dbReference type="EMBL" id="WUBS01000008">
    <property type="protein sequence ID" value="NDL63705.1"/>
    <property type="molecule type" value="Genomic_DNA"/>
</dbReference>
<keyword evidence="2" id="KW-0805">Transcription regulation</keyword>
<keyword evidence="3" id="KW-0238">DNA-binding</keyword>
<dbReference type="SUPFAM" id="SSF53850">
    <property type="entry name" value="Periplasmic binding protein-like II"/>
    <property type="match status" value="1"/>
</dbReference>
<sequence length="302" mass="33055">MIPTERLKGLTAFVYAARHGSFASAAEQLNLTSSAVGKSVARLEQRLDTRLFERTTRRLRLTDAGQAFYETCTRVLNDLAEAQAVLASHAHTPMGRLRIDLPASFGRMIVMPVLIEFCRRHANLRPHITFTDRFVDLADEGVDVAVRIGGIGDLPPTVGHRYLGTERLVFCAAPSYLAKRGVPLSADQLGEYDCVVYGKGDGAGARWSLPADGERAEPLAVAHHMMLGDSEAQVAALEAGAGIAQMATWLVNDSLNRGTLVRILPEVSVDGLPLHIIWPKNKQLTPKIDLLLQTFAEQLRIR</sequence>
<dbReference type="InterPro" id="IPR000847">
    <property type="entry name" value="LysR_HTH_N"/>
</dbReference>
<dbReference type="Pfam" id="PF03466">
    <property type="entry name" value="LysR_substrate"/>
    <property type="match status" value="1"/>
</dbReference>
<evidence type="ECO:0000256" key="2">
    <source>
        <dbReference type="ARBA" id="ARBA00023015"/>
    </source>
</evidence>
<dbReference type="PANTHER" id="PTHR30537">
    <property type="entry name" value="HTH-TYPE TRANSCRIPTIONAL REGULATOR"/>
    <property type="match status" value="1"/>
</dbReference>
<dbReference type="PRINTS" id="PR00039">
    <property type="entry name" value="HTHLYSR"/>
</dbReference>
<dbReference type="SUPFAM" id="SSF46785">
    <property type="entry name" value="Winged helix' DNA-binding domain"/>
    <property type="match status" value="1"/>
</dbReference>
<evidence type="ECO:0000256" key="4">
    <source>
        <dbReference type="ARBA" id="ARBA00023163"/>
    </source>
</evidence>
<dbReference type="CDD" id="cd08475">
    <property type="entry name" value="PBP2_CrgA_like_6"/>
    <property type="match status" value="1"/>
</dbReference>
<name>A0A845SRE7_9GAMM</name>
<keyword evidence="4" id="KW-0804">Transcription</keyword>
<comment type="similarity">
    <text evidence="1">Belongs to the LysR transcriptional regulatory family.</text>
</comment>
<dbReference type="Pfam" id="PF00126">
    <property type="entry name" value="HTH_1"/>
    <property type="match status" value="1"/>
</dbReference>
<dbReference type="Gene3D" id="3.40.190.290">
    <property type="match status" value="1"/>
</dbReference>
<accession>A0A845SRE7</accession>
<dbReference type="AlphaFoldDB" id="A0A845SRE7"/>
<proteinExistence type="inferred from homology"/>
<dbReference type="GO" id="GO:0003700">
    <property type="term" value="F:DNA-binding transcription factor activity"/>
    <property type="evidence" value="ECO:0007669"/>
    <property type="project" value="InterPro"/>
</dbReference>
<keyword evidence="7" id="KW-1185">Reference proteome</keyword>
<dbReference type="PROSITE" id="PS50931">
    <property type="entry name" value="HTH_LYSR"/>
    <property type="match status" value="1"/>
</dbReference>
<dbReference type="FunFam" id="1.10.10.10:FF:000001">
    <property type="entry name" value="LysR family transcriptional regulator"/>
    <property type="match status" value="1"/>
</dbReference>
<dbReference type="InterPro" id="IPR036388">
    <property type="entry name" value="WH-like_DNA-bd_sf"/>
</dbReference>
<dbReference type="Proteomes" id="UP000461443">
    <property type="component" value="Unassembled WGS sequence"/>
</dbReference>
<gene>
    <name evidence="6" type="ORF">GRH90_13215</name>
</gene>
<reference evidence="6 7" key="2">
    <citation type="submission" date="2020-02" db="EMBL/GenBank/DDBJ databases">
        <title>The new genus of Enterobacteriales.</title>
        <authorList>
            <person name="Kim I.S."/>
        </authorList>
    </citation>
    <scope>NUCLEOTIDE SEQUENCE [LARGE SCALE GENOMIC DNA]</scope>
    <source>
        <strain evidence="6 7">SAP-6</strain>
    </source>
</reference>
<dbReference type="Gene3D" id="1.10.10.10">
    <property type="entry name" value="Winged helix-like DNA-binding domain superfamily/Winged helix DNA-binding domain"/>
    <property type="match status" value="1"/>
</dbReference>
<dbReference type="PANTHER" id="PTHR30537:SF5">
    <property type="entry name" value="HTH-TYPE TRANSCRIPTIONAL ACTIVATOR TTDR-RELATED"/>
    <property type="match status" value="1"/>
</dbReference>
<evidence type="ECO:0000313" key="6">
    <source>
        <dbReference type="EMBL" id="NDL63705.1"/>
    </source>
</evidence>
<comment type="caution">
    <text evidence="6">The sequence shown here is derived from an EMBL/GenBank/DDBJ whole genome shotgun (WGS) entry which is preliminary data.</text>
</comment>
<dbReference type="InterPro" id="IPR005119">
    <property type="entry name" value="LysR_subst-bd"/>
</dbReference>
<protein>
    <submittedName>
        <fullName evidence="6">LysR family transcriptional regulator</fullName>
    </submittedName>
</protein>
<dbReference type="RefSeq" id="WP_162366417.1">
    <property type="nucleotide sequence ID" value="NZ_WUBS01000008.1"/>
</dbReference>
<evidence type="ECO:0000259" key="5">
    <source>
        <dbReference type="PROSITE" id="PS50931"/>
    </source>
</evidence>
<feature type="domain" description="HTH lysR-type" evidence="5">
    <location>
        <begin position="5"/>
        <end position="62"/>
    </location>
</feature>
<reference evidence="6 7" key="1">
    <citation type="submission" date="2019-12" db="EMBL/GenBank/DDBJ databases">
        <authorList>
            <person name="Lee S.D."/>
        </authorList>
    </citation>
    <scope>NUCLEOTIDE SEQUENCE [LARGE SCALE GENOMIC DNA]</scope>
    <source>
        <strain evidence="6 7">SAP-6</strain>
    </source>
</reference>
<evidence type="ECO:0000256" key="1">
    <source>
        <dbReference type="ARBA" id="ARBA00009437"/>
    </source>
</evidence>
<organism evidence="6 7">
    <name type="scientific">Acerihabitans arboris</name>
    <dbReference type="NCBI Taxonomy" id="2691583"/>
    <lineage>
        <taxon>Bacteria</taxon>
        <taxon>Pseudomonadati</taxon>
        <taxon>Pseudomonadota</taxon>
        <taxon>Gammaproteobacteria</taxon>
        <taxon>Enterobacterales</taxon>
        <taxon>Pectobacteriaceae</taxon>
        <taxon>Acerihabitans</taxon>
    </lineage>
</organism>
<evidence type="ECO:0000256" key="3">
    <source>
        <dbReference type="ARBA" id="ARBA00023125"/>
    </source>
</evidence>